<feature type="transmembrane region" description="Helical" evidence="1">
    <location>
        <begin position="51"/>
        <end position="67"/>
    </location>
</feature>
<sequence length="156" mass="16467">MTTQEHIRRETSVSVIINAVLSLAFFLLVFWRSSPVPLWGVGHYLLDFAPQGFMVALMATLVPCVLARRKLAQGHFGPPGSGAGTVNLPLRAVATALLAAGISVLLWTAVFALTTRTAIAWTPALLIKIGYGGLLGGIVTPLGLRAVFHSHSGVPS</sequence>
<keyword evidence="1" id="KW-0472">Membrane</keyword>
<feature type="transmembrane region" description="Helical" evidence="1">
    <location>
        <begin position="12"/>
        <end position="31"/>
    </location>
</feature>
<evidence type="ECO:0000256" key="1">
    <source>
        <dbReference type="SAM" id="Phobius"/>
    </source>
</evidence>
<dbReference type="OrthoDB" id="7478824at2"/>
<keyword evidence="3" id="KW-1185">Reference proteome</keyword>
<dbReference type="Proteomes" id="UP000274661">
    <property type="component" value="Unassembled WGS sequence"/>
</dbReference>
<keyword evidence="1" id="KW-0812">Transmembrane</keyword>
<protein>
    <submittedName>
        <fullName evidence="2">Uncharacterized protein</fullName>
    </submittedName>
</protein>
<accession>A0A3R9X7M2</accession>
<comment type="caution">
    <text evidence="2">The sequence shown here is derived from an EMBL/GenBank/DDBJ whole genome shotgun (WGS) entry which is preliminary data.</text>
</comment>
<evidence type="ECO:0000313" key="2">
    <source>
        <dbReference type="EMBL" id="RST30654.1"/>
    </source>
</evidence>
<proteinExistence type="predicted"/>
<dbReference type="AlphaFoldDB" id="A0A3R9X7M2"/>
<feature type="transmembrane region" description="Helical" evidence="1">
    <location>
        <begin position="88"/>
        <end position="113"/>
    </location>
</feature>
<evidence type="ECO:0000313" key="3">
    <source>
        <dbReference type="Proteomes" id="UP000274661"/>
    </source>
</evidence>
<gene>
    <name evidence="2" type="ORF">HMF7854_07270</name>
</gene>
<feature type="transmembrane region" description="Helical" evidence="1">
    <location>
        <begin position="125"/>
        <end position="148"/>
    </location>
</feature>
<reference evidence="2 3" key="1">
    <citation type="submission" date="2018-12" db="EMBL/GenBank/DDBJ databases">
        <title>Sphingomonas sp. HMF7854 Genome sequencing and assembly.</title>
        <authorList>
            <person name="Cha I."/>
            <person name="Kang H."/>
            <person name="Kim H."/>
            <person name="Kang J."/>
            <person name="Joh K."/>
        </authorList>
    </citation>
    <scope>NUCLEOTIDE SEQUENCE [LARGE SCALE GENOMIC DNA]</scope>
    <source>
        <strain evidence="2 3">HMF7854</strain>
    </source>
</reference>
<keyword evidence="1" id="KW-1133">Transmembrane helix</keyword>
<name>A0A3R9X7M2_9SPHN</name>
<dbReference type="RefSeq" id="WP_126718487.1">
    <property type="nucleotide sequence ID" value="NZ_RWJF01000001.1"/>
</dbReference>
<dbReference type="EMBL" id="RWJF01000001">
    <property type="protein sequence ID" value="RST30654.1"/>
    <property type="molecule type" value="Genomic_DNA"/>
</dbReference>
<organism evidence="2 3">
    <name type="scientific">Sphingomonas ginkgonis</name>
    <dbReference type="NCBI Taxonomy" id="2315330"/>
    <lineage>
        <taxon>Bacteria</taxon>
        <taxon>Pseudomonadati</taxon>
        <taxon>Pseudomonadota</taxon>
        <taxon>Alphaproteobacteria</taxon>
        <taxon>Sphingomonadales</taxon>
        <taxon>Sphingomonadaceae</taxon>
        <taxon>Sphingomonas</taxon>
    </lineage>
</organism>